<proteinExistence type="inferred from homology"/>
<feature type="compositionally biased region" description="Basic and acidic residues" evidence="3">
    <location>
        <begin position="346"/>
        <end position="356"/>
    </location>
</feature>
<organism evidence="7 8">
    <name type="scientific">Callorhinus ursinus</name>
    <name type="common">Northern fur seal</name>
    <dbReference type="NCBI Taxonomy" id="34884"/>
    <lineage>
        <taxon>Eukaryota</taxon>
        <taxon>Metazoa</taxon>
        <taxon>Chordata</taxon>
        <taxon>Craniata</taxon>
        <taxon>Vertebrata</taxon>
        <taxon>Euteleostomi</taxon>
        <taxon>Mammalia</taxon>
        <taxon>Eutheria</taxon>
        <taxon>Laurasiatheria</taxon>
        <taxon>Carnivora</taxon>
        <taxon>Caniformia</taxon>
        <taxon>Pinnipedia</taxon>
        <taxon>Otariidae</taxon>
        <taxon>Callorhinus</taxon>
    </lineage>
</organism>
<dbReference type="GO" id="GO:0007342">
    <property type="term" value="P:fusion of sperm to egg plasma membrane involved in single fertilization"/>
    <property type="evidence" value="ECO:0007669"/>
    <property type="project" value="InterPro"/>
</dbReference>
<dbReference type="SUPFAM" id="SSF48726">
    <property type="entry name" value="Immunoglobulin"/>
    <property type="match status" value="1"/>
</dbReference>
<reference evidence="8" key="2">
    <citation type="submission" date="2025-08" db="UniProtKB">
        <authorList>
            <consortium name="RefSeq"/>
        </authorList>
    </citation>
    <scope>IDENTIFICATION</scope>
    <source>
        <tissue evidence="8">Blood</tissue>
    </source>
</reference>
<dbReference type="InterPro" id="IPR032699">
    <property type="entry name" value="Izumo-Ig"/>
</dbReference>
<feature type="signal peptide" evidence="5">
    <location>
        <begin position="1"/>
        <end position="21"/>
    </location>
</feature>
<reference key="1">
    <citation type="submission" date="2019-01" db="UniProtKB">
        <authorList>
            <consortium name="RefSeq"/>
        </authorList>
    </citation>
    <scope>IDENTIFICATION</scope>
</reference>
<protein>
    <submittedName>
        <fullName evidence="8">Izumo sperm-egg fusion protein 1 isoform X1</fullName>
    </submittedName>
</protein>
<dbReference type="InterPro" id="IPR032700">
    <property type="entry name" value="IZUMO1"/>
</dbReference>
<accession>A0A3Q7MFG9</accession>
<dbReference type="CTD" id="284359"/>
<keyword evidence="7" id="KW-1185">Reference proteome</keyword>
<dbReference type="GO" id="GO:0005886">
    <property type="term" value="C:plasma membrane"/>
    <property type="evidence" value="ECO:0007669"/>
    <property type="project" value="TreeGrafter"/>
</dbReference>
<feature type="chain" id="PRO_5018642115" evidence="5">
    <location>
        <begin position="22"/>
        <end position="356"/>
    </location>
</feature>
<evidence type="ECO:0000256" key="2">
    <source>
        <dbReference type="ARBA" id="ARBA00022729"/>
    </source>
</evidence>
<dbReference type="Proteomes" id="UP000286641">
    <property type="component" value="Unplaced"/>
</dbReference>
<keyword evidence="2 5" id="KW-0732">Signal</keyword>
<evidence type="ECO:0000259" key="6">
    <source>
        <dbReference type="PROSITE" id="PS50835"/>
    </source>
</evidence>
<dbReference type="InterPro" id="IPR029389">
    <property type="entry name" value="IZUMO"/>
</dbReference>
<evidence type="ECO:0000313" key="8">
    <source>
        <dbReference type="RefSeq" id="XP_025705614.1"/>
    </source>
</evidence>
<feature type="transmembrane region" description="Helical" evidence="4">
    <location>
        <begin position="297"/>
        <end position="319"/>
    </location>
</feature>
<evidence type="ECO:0000313" key="7">
    <source>
        <dbReference type="Proteomes" id="UP000286641"/>
    </source>
</evidence>
<evidence type="ECO:0000256" key="3">
    <source>
        <dbReference type="SAM" id="MobiDB-lite"/>
    </source>
</evidence>
<dbReference type="RefSeq" id="XP_025705614.1">
    <property type="nucleotide sequence ID" value="XM_025849829.1"/>
</dbReference>
<comment type="similarity">
    <text evidence="1">Belongs to the Izumo family.</text>
</comment>
<dbReference type="GeneID" id="112807143"/>
<gene>
    <name evidence="8" type="primary">IZUMO1</name>
</gene>
<name>A0A3Q7MFG9_CALUR</name>
<dbReference type="Pfam" id="PF15005">
    <property type="entry name" value="IZUMO"/>
    <property type="match status" value="1"/>
</dbReference>
<sequence>MGPQLPLLVAALAGCLLPARGCILCATKVVEALKSLETDYLPGHLAADRHQSFMQRVKQIVTDFKDLPIEEDSYMGVIDKPTLEKASWSFLKDLKRITDSNVKGELFVKELYWMLHLQKDMFARFAAQFQKEAFCPNKCGMMLQSLIWCNTCQKQVHTCRKSSDCGVRPVIVHEMEDLILNCELNWHRLSQGLTDYNFFRVWGRDSETLLYKGKNPTLIKTAVTAEDAGVYRCSLDSVRSIPATIILYEVKVLPGRISEELPSNISQGGEAPGQGNSSIQPTPTPCPKSENVLRGRLIGLLIWGFVVLIIGFTTAILCFRPEKVINSIKSCFHRKKEPDMQQPQVPKEKDTPSGPK</sequence>
<dbReference type="GO" id="GO:0035036">
    <property type="term" value="P:sperm-egg recognition"/>
    <property type="evidence" value="ECO:0007669"/>
    <property type="project" value="InterPro"/>
</dbReference>
<evidence type="ECO:0000256" key="4">
    <source>
        <dbReference type="SAM" id="Phobius"/>
    </source>
</evidence>
<feature type="region of interest" description="Disordered" evidence="3">
    <location>
        <begin position="335"/>
        <end position="356"/>
    </location>
</feature>
<keyword evidence="4" id="KW-0812">Transmembrane</keyword>
<dbReference type="Pfam" id="PF16706">
    <property type="entry name" value="Izumo-Ig"/>
    <property type="match status" value="1"/>
</dbReference>
<keyword evidence="4" id="KW-1133">Transmembrane helix</keyword>
<keyword evidence="4" id="KW-0472">Membrane</keyword>
<dbReference type="PANTHER" id="PTHR35540:SF1">
    <property type="entry name" value="IZUMO SPERM-EGG FUSION PROTEIN 1"/>
    <property type="match status" value="1"/>
</dbReference>
<dbReference type="GO" id="GO:0002080">
    <property type="term" value="C:acrosomal membrane"/>
    <property type="evidence" value="ECO:0007669"/>
    <property type="project" value="TreeGrafter"/>
</dbReference>
<dbReference type="PANTHER" id="PTHR35540">
    <property type="entry name" value="IZUMO SPERM-EGG FUSION PROTEIN 1"/>
    <property type="match status" value="1"/>
</dbReference>
<feature type="domain" description="Ig-like" evidence="6">
    <location>
        <begin position="176"/>
        <end position="244"/>
    </location>
</feature>
<dbReference type="AlphaFoldDB" id="A0A3Q7MFG9"/>
<dbReference type="GO" id="GO:0005102">
    <property type="term" value="F:signaling receptor binding"/>
    <property type="evidence" value="ECO:0007669"/>
    <property type="project" value="InterPro"/>
</dbReference>
<dbReference type="InterPro" id="IPR036179">
    <property type="entry name" value="Ig-like_dom_sf"/>
</dbReference>
<dbReference type="GO" id="GO:0086080">
    <property type="term" value="F:protein binding involved in heterotypic cell-cell adhesion"/>
    <property type="evidence" value="ECO:0007669"/>
    <property type="project" value="TreeGrafter"/>
</dbReference>
<evidence type="ECO:0000256" key="1">
    <source>
        <dbReference type="ARBA" id="ARBA00009633"/>
    </source>
</evidence>
<dbReference type="PROSITE" id="PS50835">
    <property type="entry name" value="IG_LIKE"/>
    <property type="match status" value="1"/>
</dbReference>
<evidence type="ECO:0000256" key="5">
    <source>
        <dbReference type="SAM" id="SignalP"/>
    </source>
</evidence>
<dbReference type="InParanoid" id="A0A3Q7MFG9"/>
<feature type="region of interest" description="Disordered" evidence="3">
    <location>
        <begin position="263"/>
        <end position="286"/>
    </location>
</feature>
<dbReference type="InterPro" id="IPR007110">
    <property type="entry name" value="Ig-like_dom"/>
</dbReference>